<evidence type="ECO:0000259" key="1">
    <source>
        <dbReference type="Pfam" id="PF13649"/>
    </source>
</evidence>
<proteinExistence type="predicted"/>
<feature type="domain" description="Methyltransferase" evidence="1">
    <location>
        <begin position="52"/>
        <end position="147"/>
    </location>
</feature>
<accession>A0A1X2BND6</accession>
<keyword evidence="2" id="KW-0808">Transferase</keyword>
<dbReference type="CDD" id="cd02440">
    <property type="entry name" value="AdoMet_MTases"/>
    <property type="match status" value="1"/>
</dbReference>
<gene>
    <name evidence="2" type="ORF">AWC22_02950</name>
</gene>
<sequence length="263" mass="27386">MTLPPQQIKACCADAYSQDIVALLLGDSYHPGGAVLTRRLADQLGLQSGQRVADVASGPGATARLLAGEYHVTVDGVDLSEINVNRAQAAATQAGLGQRVRFHHGDAEELPLPDNAFDALVCECALCTFPGKSAAAHQFARILRPGGLAGITDVTITGAGLPAELSSLTAWVACVADARTVTDYTGILASAGLQVRHIESHDESLLEMIDRVDARITALGIAVPKLLADNGVAPDAVLAYTRLVTDAVKAGRIGYTLIIAEKT</sequence>
<dbReference type="SUPFAM" id="SSF53335">
    <property type="entry name" value="S-adenosyl-L-methionine-dependent methyltransferases"/>
    <property type="match status" value="1"/>
</dbReference>
<dbReference type="GO" id="GO:0008168">
    <property type="term" value="F:methyltransferase activity"/>
    <property type="evidence" value="ECO:0007669"/>
    <property type="project" value="UniProtKB-KW"/>
</dbReference>
<dbReference type="EMBL" id="LQPQ01000194">
    <property type="protein sequence ID" value="ORW65143.1"/>
    <property type="molecule type" value="Genomic_DNA"/>
</dbReference>
<dbReference type="InterPro" id="IPR041698">
    <property type="entry name" value="Methyltransf_25"/>
</dbReference>
<dbReference type="PANTHER" id="PTHR44068:SF11">
    <property type="entry name" value="GERANYL DIPHOSPHATE 2-C-METHYLTRANSFERASE"/>
    <property type="match status" value="1"/>
</dbReference>
<comment type="caution">
    <text evidence="2">The sequence shown here is derived from an EMBL/GenBank/DDBJ whole genome shotgun (WGS) entry which is preliminary data.</text>
</comment>
<dbReference type="RefSeq" id="WP_085252579.1">
    <property type="nucleotide sequence ID" value="NZ_CAJMWJ010000001.1"/>
</dbReference>
<dbReference type="AlphaFoldDB" id="A0A1X2BND6"/>
<name>A0A1X2BND6_9MYCO</name>
<dbReference type="Proteomes" id="UP000193087">
    <property type="component" value="Unassembled WGS sequence"/>
</dbReference>
<dbReference type="Pfam" id="PF13649">
    <property type="entry name" value="Methyltransf_25"/>
    <property type="match status" value="1"/>
</dbReference>
<dbReference type="GeneID" id="93492983"/>
<organism evidence="2 3">
    <name type="scientific">Mycobacterium riyadhense</name>
    <dbReference type="NCBI Taxonomy" id="486698"/>
    <lineage>
        <taxon>Bacteria</taxon>
        <taxon>Bacillati</taxon>
        <taxon>Actinomycetota</taxon>
        <taxon>Actinomycetes</taxon>
        <taxon>Mycobacteriales</taxon>
        <taxon>Mycobacteriaceae</taxon>
        <taxon>Mycobacterium</taxon>
    </lineage>
</organism>
<dbReference type="InterPro" id="IPR050447">
    <property type="entry name" value="Erg6_SMT_methyltransf"/>
</dbReference>
<dbReference type="PANTHER" id="PTHR44068">
    <property type="entry name" value="ZGC:194242"/>
    <property type="match status" value="1"/>
</dbReference>
<dbReference type="Gene3D" id="3.40.50.150">
    <property type="entry name" value="Vaccinia Virus protein VP39"/>
    <property type="match status" value="1"/>
</dbReference>
<evidence type="ECO:0000313" key="3">
    <source>
        <dbReference type="Proteomes" id="UP000193087"/>
    </source>
</evidence>
<keyword evidence="2" id="KW-0489">Methyltransferase</keyword>
<evidence type="ECO:0000313" key="2">
    <source>
        <dbReference type="EMBL" id="ORW65143.1"/>
    </source>
</evidence>
<protein>
    <submittedName>
        <fullName evidence="2">Methyltransferase type 11</fullName>
    </submittedName>
</protein>
<dbReference type="InterPro" id="IPR029063">
    <property type="entry name" value="SAM-dependent_MTases_sf"/>
</dbReference>
<reference evidence="2 3" key="1">
    <citation type="submission" date="2016-01" db="EMBL/GenBank/DDBJ databases">
        <title>The new phylogeny of the genus Mycobacterium.</title>
        <authorList>
            <person name="Tarcisio F."/>
            <person name="Conor M."/>
            <person name="Antonella G."/>
            <person name="Elisabetta G."/>
            <person name="Giulia F.S."/>
            <person name="Sara T."/>
            <person name="Anna F."/>
            <person name="Clotilde B."/>
            <person name="Roberto B."/>
            <person name="Veronica D.S."/>
            <person name="Fabio R."/>
            <person name="Monica P."/>
            <person name="Olivier J."/>
            <person name="Enrico T."/>
            <person name="Nicola S."/>
        </authorList>
    </citation>
    <scope>NUCLEOTIDE SEQUENCE [LARGE SCALE GENOMIC DNA]</scope>
    <source>
        <strain evidence="2 3">DSM 45176</strain>
    </source>
</reference>
<dbReference type="STRING" id="486698.AWC22_02950"/>
<dbReference type="GO" id="GO:0032259">
    <property type="term" value="P:methylation"/>
    <property type="evidence" value="ECO:0007669"/>
    <property type="project" value="UniProtKB-KW"/>
</dbReference>
<keyword evidence="3" id="KW-1185">Reference proteome</keyword>